<dbReference type="Proteomes" id="UP001333110">
    <property type="component" value="Unassembled WGS sequence"/>
</dbReference>
<dbReference type="EMBL" id="JAUNZN010000003">
    <property type="protein sequence ID" value="KAK4825493.1"/>
    <property type="molecule type" value="Genomic_DNA"/>
</dbReference>
<evidence type="ECO:0000313" key="2">
    <source>
        <dbReference type="Proteomes" id="UP001333110"/>
    </source>
</evidence>
<accession>A0AAN7NCM6</accession>
<dbReference type="AlphaFoldDB" id="A0AAN7NCM6"/>
<proteinExistence type="predicted"/>
<keyword evidence="2" id="KW-1185">Reference proteome</keyword>
<organism evidence="1 2">
    <name type="scientific">Mycteria americana</name>
    <name type="common">Wood stork</name>
    <dbReference type="NCBI Taxonomy" id="33587"/>
    <lineage>
        <taxon>Eukaryota</taxon>
        <taxon>Metazoa</taxon>
        <taxon>Chordata</taxon>
        <taxon>Craniata</taxon>
        <taxon>Vertebrata</taxon>
        <taxon>Euteleostomi</taxon>
        <taxon>Archelosauria</taxon>
        <taxon>Archosauria</taxon>
        <taxon>Dinosauria</taxon>
        <taxon>Saurischia</taxon>
        <taxon>Theropoda</taxon>
        <taxon>Coelurosauria</taxon>
        <taxon>Aves</taxon>
        <taxon>Neognathae</taxon>
        <taxon>Neoaves</taxon>
        <taxon>Aequornithes</taxon>
        <taxon>Ciconiiformes</taxon>
        <taxon>Ciconiidae</taxon>
        <taxon>Mycteria</taxon>
    </lineage>
</organism>
<reference evidence="1 2" key="1">
    <citation type="journal article" date="2023" name="J. Hered.">
        <title>Chromosome-level genome of the wood stork (Mycteria americana) provides insight into avian chromosome evolution.</title>
        <authorList>
            <person name="Flamio R. Jr."/>
            <person name="Ramstad K.M."/>
        </authorList>
    </citation>
    <scope>NUCLEOTIDE SEQUENCE [LARGE SCALE GENOMIC DNA]</scope>
    <source>
        <strain evidence="1">JAX WOST 10</strain>
    </source>
</reference>
<name>A0AAN7NCM6_MYCAM</name>
<comment type="caution">
    <text evidence="1">The sequence shown here is derived from an EMBL/GenBank/DDBJ whole genome shotgun (WGS) entry which is preliminary data.</text>
</comment>
<evidence type="ECO:0000313" key="1">
    <source>
        <dbReference type="EMBL" id="KAK4825493.1"/>
    </source>
</evidence>
<dbReference type="PANTHER" id="PTHR33332">
    <property type="entry name" value="REVERSE TRANSCRIPTASE DOMAIN-CONTAINING PROTEIN"/>
    <property type="match status" value="1"/>
</dbReference>
<gene>
    <name evidence="1" type="ORF">QYF61_027648</name>
</gene>
<sequence>MQQCRVGTEPESNVAKKELGVLLDSKLNLSQQCVFVAKVVKHIPGCNSKSVATSAMMCAVLGSSLQERLGQTEPIGGPLRWSGAGAHDVEGKTEGAGFAQPTEEMASGRTYCCLQLPPGKVQRRQSQSSSEVHRGRIRSNGQKIQPFSKETQFEGSPVEKDLGVLVDEKPDVSRQCVLAAQKANHILGCIKSSVASRSREVILPLCSALVRPHLQYCVQLWGPQHRKDMDLLERVQRRATKMIRGLEHLSSEERLMMLGIQVKVTERLHLNGKEEGEETMMTMGLKFYILSMTSHDTSRFWSKEDFPLVEEDHVRDYLNKLDIHTGPDGMHPQVLRVLANVIARTLSVIFGKLWQLGQVTETCKKANDSPVFKKDKKEDSGKYRLVSLTLIPGNVVGQILLGTIS</sequence>
<protein>
    <submittedName>
        <fullName evidence="1">Uncharacterized protein</fullName>
    </submittedName>
</protein>